<proteinExistence type="predicted"/>
<dbReference type="OrthoDB" id="3942074at2759"/>
<dbReference type="AlphaFoldDB" id="A0A2P5HNU7"/>
<name>A0A2P5HNU7_DIAHE</name>
<evidence type="ECO:0000313" key="3">
    <source>
        <dbReference type="EMBL" id="POS71944.1"/>
    </source>
</evidence>
<dbReference type="EMBL" id="MAVT02001127">
    <property type="protein sequence ID" value="POS71944.1"/>
    <property type="molecule type" value="Genomic_DNA"/>
</dbReference>
<reference evidence="3" key="1">
    <citation type="submission" date="2017-09" db="EMBL/GenBank/DDBJ databases">
        <title>Polyketide synthases of a Diaporthe helianthi virulent isolate.</title>
        <authorList>
            <person name="Baroncelli R."/>
        </authorList>
    </citation>
    <scope>NUCLEOTIDE SEQUENCE [LARGE SCALE GENOMIC DNA]</scope>
    <source>
        <strain evidence="3">7/96</strain>
    </source>
</reference>
<evidence type="ECO:0000256" key="1">
    <source>
        <dbReference type="SAM" id="MobiDB-lite"/>
    </source>
</evidence>
<keyword evidence="2" id="KW-0732">Signal</keyword>
<comment type="caution">
    <text evidence="3">The sequence shown here is derived from an EMBL/GenBank/DDBJ whole genome shotgun (WGS) entry which is preliminary data.</text>
</comment>
<evidence type="ECO:0000256" key="2">
    <source>
        <dbReference type="SAM" id="SignalP"/>
    </source>
</evidence>
<feature type="chain" id="PRO_5015116269" description="Siderophore biosynthesis enzyme" evidence="2">
    <location>
        <begin position="23"/>
        <end position="262"/>
    </location>
</feature>
<dbReference type="STRING" id="158607.A0A2P5HNU7"/>
<dbReference type="Proteomes" id="UP000094444">
    <property type="component" value="Unassembled WGS sequence"/>
</dbReference>
<evidence type="ECO:0000313" key="4">
    <source>
        <dbReference type="Proteomes" id="UP000094444"/>
    </source>
</evidence>
<dbReference type="InParanoid" id="A0A2P5HNU7"/>
<feature type="signal peptide" evidence="2">
    <location>
        <begin position="1"/>
        <end position="22"/>
    </location>
</feature>
<accession>A0A2P5HNU7</accession>
<protein>
    <recommendedName>
        <fullName evidence="5">Siderophore biosynthesis enzyme</fullName>
    </recommendedName>
</protein>
<organism evidence="3 4">
    <name type="scientific">Diaporthe helianthi</name>
    <dbReference type="NCBI Taxonomy" id="158607"/>
    <lineage>
        <taxon>Eukaryota</taxon>
        <taxon>Fungi</taxon>
        <taxon>Dikarya</taxon>
        <taxon>Ascomycota</taxon>
        <taxon>Pezizomycotina</taxon>
        <taxon>Sordariomycetes</taxon>
        <taxon>Sordariomycetidae</taxon>
        <taxon>Diaporthales</taxon>
        <taxon>Diaporthaceae</taxon>
        <taxon>Diaporthe</taxon>
    </lineage>
</organism>
<gene>
    <name evidence="3" type="ORF">DHEL01_v209659</name>
</gene>
<keyword evidence="4" id="KW-1185">Reference proteome</keyword>
<feature type="region of interest" description="Disordered" evidence="1">
    <location>
        <begin position="220"/>
        <end position="240"/>
    </location>
</feature>
<sequence length="262" mass="26562">MKHSTHLTLASLLALSPLPTIAKTDLSGCTSFNSTVTANPTAAHEYGNVYPSIFYYVPDTLEICSILDCGGGRAPPKTDVPGCPLYSGTEAPAEPSYLSADPLLVAPEVETAAAAHDEGVVPTASVADEDIPDVALETPDSMGDEIDDVAETDDVAESHEFVGTDELAETMDMLMAESETGVAVTVTSTLGPVHVNMTAAMGVAQATGMGLAGMRGNTSGKVIGNSTGSPSSPLDTTSSGERLGLAMGGLSVALAAAVAFVL</sequence>
<evidence type="ECO:0008006" key="5">
    <source>
        <dbReference type="Google" id="ProtNLM"/>
    </source>
</evidence>